<feature type="region of interest" description="Disordered" evidence="1">
    <location>
        <begin position="104"/>
        <end position="145"/>
    </location>
</feature>
<gene>
    <name evidence="3" type="ORF">BU16DRAFT_538967</name>
</gene>
<name>A0A6A6QV93_9PEZI</name>
<evidence type="ECO:0000313" key="3">
    <source>
        <dbReference type="EMBL" id="KAF2496428.1"/>
    </source>
</evidence>
<dbReference type="Pfam" id="PF02037">
    <property type="entry name" value="SAP"/>
    <property type="match status" value="1"/>
</dbReference>
<dbReference type="OrthoDB" id="3509703at2759"/>
<dbReference type="InterPro" id="IPR036361">
    <property type="entry name" value="SAP_dom_sf"/>
</dbReference>
<feature type="compositionally biased region" description="Basic and acidic residues" evidence="1">
    <location>
        <begin position="135"/>
        <end position="145"/>
    </location>
</feature>
<dbReference type="EMBL" id="MU004188">
    <property type="protein sequence ID" value="KAF2496428.1"/>
    <property type="molecule type" value="Genomic_DNA"/>
</dbReference>
<dbReference type="Gene3D" id="1.10.720.30">
    <property type="entry name" value="SAP domain"/>
    <property type="match status" value="2"/>
</dbReference>
<dbReference type="Proteomes" id="UP000799750">
    <property type="component" value="Unassembled WGS sequence"/>
</dbReference>
<evidence type="ECO:0000256" key="1">
    <source>
        <dbReference type="SAM" id="MobiDB-lite"/>
    </source>
</evidence>
<dbReference type="SMART" id="SM00513">
    <property type="entry name" value="SAP"/>
    <property type="match status" value="2"/>
</dbReference>
<reference evidence="3" key="1">
    <citation type="journal article" date="2020" name="Stud. Mycol.">
        <title>101 Dothideomycetes genomes: a test case for predicting lifestyles and emergence of pathogens.</title>
        <authorList>
            <person name="Haridas S."/>
            <person name="Albert R."/>
            <person name="Binder M."/>
            <person name="Bloem J."/>
            <person name="Labutti K."/>
            <person name="Salamov A."/>
            <person name="Andreopoulos B."/>
            <person name="Baker S."/>
            <person name="Barry K."/>
            <person name="Bills G."/>
            <person name="Bluhm B."/>
            <person name="Cannon C."/>
            <person name="Castanera R."/>
            <person name="Culley D."/>
            <person name="Daum C."/>
            <person name="Ezra D."/>
            <person name="Gonzalez J."/>
            <person name="Henrissat B."/>
            <person name="Kuo A."/>
            <person name="Liang C."/>
            <person name="Lipzen A."/>
            <person name="Lutzoni F."/>
            <person name="Magnuson J."/>
            <person name="Mondo S."/>
            <person name="Nolan M."/>
            <person name="Ohm R."/>
            <person name="Pangilinan J."/>
            <person name="Park H.-J."/>
            <person name="Ramirez L."/>
            <person name="Alfaro M."/>
            <person name="Sun H."/>
            <person name="Tritt A."/>
            <person name="Yoshinaga Y."/>
            <person name="Zwiers L.-H."/>
            <person name="Turgeon B."/>
            <person name="Goodwin S."/>
            <person name="Spatafora J."/>
            <person name="Crous P."/>
            <person name="Grigoriev I."/>
        </authorList>
    </citation>
    <scope>NUCLEOTIDE SEQUENCE</scope>
    <source>
        <strain evidence="3">CBS 269.34</strain>
    </source>
</reference>
<accession>A0A6A6QV93</accession>
<keyword evidence="4" id="KW-1185">Reference proteome</keyword>
<organism evidence="3 4">
    <name type="scientific">Lophium mytilinum</name>
    <dbReference type="NCBI Taxonomy" id="390894"/>
    <lineage>
        <taxon>Eukaryota</taxon>
        <taxon>Fungi</taxon>
        <taxon>Dikarya</taxon>
        <taxon>Ascomycota</taxon>
        <taxon>Pezizomycotina</taxon>
        <taxon>Dothideomycetes</taxon>
        <taxon>Pleosporomycetidae</taxon>
        <taxon>Mytilinidiales</taxon>
        <taxon>Mytilinidiaceae</taxon>
        <taxon>Lophium</taxon>
    </lineage>
</organism>
<protein>
    <recommendedName>
        <fullName evidence="2">SAP domain-containing protein</fullName>
    </recommendedName>
</protein>
<sequence length="357" mass="39609">MPRTKRPLAESDPNASSSRRTRSKVAKSNESEGVENAAPIQAKKPSNKKEDVVKVSNGGDQEPEGYASKTNGELAFMLRERGLPYNGIKSVLIGRLEDFDEKQKSNISKPGAPGGKAGESTSAEPILDEGNSEADSLRRQTDFASKDNSKLRLMLEARKLPVSGTRDELIARLEQNPIVDYDQYTPNELSAMAMRRKMRQGAAGPKASKIARLRQNDELKRDTGNSQEDTLYIGLSSMEMIMGLLHQEQVSASRGDYSFVKHYRNSGKILDDMLTERNLSDAGTMAAKMDRLRADDAGRETPFVSPFWQEKVKPAQAEWDQLRLAFEAATGRTLVSARADLNEEDMILKSDPLYAHK</sequence>
<dbReference type="AlphaFoldDB" id="A0A6A6QV93"/>
<feature type="region of interest" description="Disordered" evidence="1">
    <location>
        <begin position="1"/>
        <end position="69"/>
    </location>
</feature>
<dbReference type="SUPFAM" id="SSF68906">
    <property type="entry name" value="SAP domain"/>
    <property type="match status" value="1"/>
</dbReference>
<dbReference type="InterPro" id="IPR003034">
    <property type="entry name" value="SAP_dom"/>
</dbReference>
<dbReference type="PROSITE" id="PS50800">
    <property type="entry name" value="SAP"/>
    <property type="match status" value="1"/>
</dbReference>
<feature type="domain" description="SAP" evidence="2">
    <location>
        <begin position="66"/>
        <end position="100"/>
    </location>
</feature>
<proteinExistence type="predicted"/>
<evidence type="ECO:0000259" key="2">
    <source>
        <dbReference type="PROSITE" id="PS50800"/>
    </source>
</evidence>
<evidence type="ECO:0000313" key="4">
    <source>
        <dbReference type="Proteomes" id="UP000799750"/>
    </source>
</evidence>